<evidence type="ECO:0000256" key="3">
    <source>
        <dbReference type="ARBA" id="ARBA00023163"/>
    </source>
</evidence>
<dbReference type="PROSITE" id="PS01124">
    <property type="entry name" value="HTH_ARAC_FAMILY_2"/>
    <property type="match status" value="1"/>
</dbReference>
<dbReference type="InterPro" id="IPR020449">
    <property type="entry name" value="Tscrpt_reg_AraC-type_HTH"/>
</dbReference>
<dbReference type="RefSeq" id="WP_114694592.1">
    <property type="nucleotide sequence ID" value="NZ_QQOH01000001.1"/>
</dbReference>
<proteinExistence type="predicted"/>
<reference evidence="5 6" key="1">
    <citation type="submission" date="2018-07" db="EMBL/GenBank/DDBJ databases">
        <title>Motiliproteus coralliicola sp. nov., a bacterium isolated from Coral.</title>
        <authorList>
            <person name="Wang G."/>
        </authorList>
    </citation>
    <scope>NUCLEOTIDE SEQUENCE [LARGE SCALE GENOMIC DNA]</scope>
    <source>
        <strain evidence="5 6">C34</strain>
    </source>
</reference>
<accession>A0A369WSB7</accession>
<dbReference type="SMART" id="SM00342">
    <property type="entry name" value="HTH_ARAC"/>
    <property type="match status" value="1"/>
</dbReference>
<dbReference type="GO" id="GO:0003700">
    <property type="term" value="F:DNA-binding transcription factor activity"/>
    <property type="evidence" value="ECO:0007669"/>
    <property type="project" value="InterPro"/>
</dbReference>
<keyword evidence="6" id="KW-1185">Reference proteome</keyword>
<dbReference type="InterPro" id="IPR009057">
    <property type="entry name" value="Homeodomain-like_sf"/>
</dbReference>
<dbReference type="AlphaFoldDB" id="A0A369WSB7"/>
<dbReference type="EMBL" id="QQOH01000001">
    <property type="protein sequence ID" value="RDE24998.1"/>
    <property type="molecule type" value="Genomic_DNA"/>
</dbReference>
<dbReference type="GO" id="GO:0000976">
    <property type="term" value="F:transcription cis-regulatory region binding"/>
    <property type="evidence" value="ECO:0007669"/>
    <property type="project" value="TreeGrafter"/>
</dbReference>
<keyword evidence="3" id="KW-0804">Transcription</keyword>
<keyword evidence="1" id="KW-0805">Transcription regulation</keyword>
<dbReference type="InterPro" id="IPR032687">
    <property type="entry name" value="AraC-type_N"/>
</dbReference>
<gene>
    <name evidence="5" type="ORF">DV711_05360</name>
</gene>
<dbReference type="PANTHER" id="PTHR47894">
    <property type="entry name" value="HTH-TYPE TRANSCRIPTIONAL REGULATOR GADX"/>
    <property type="match status" value="1"/>
</dbReference>
<dbReference type="PANTHER" id="PTHR47894:SF1">
    <property type="entry name" value="HTH-TYPE TRANSCRIPTIONAL REGULATOR VQSM"/>
    <property type="match status" value="1"/>
</dbReference>
<evidence type="ECO:0000313" key="5">
    <source>
        <dbReference type="EMBL" id="RDE24998.1"/>
    </source>
</evidence>
<dbReference type="PRINTS" id="PR00032">
    <property type="entry name" value="HTHARAC"/>
</dbReference>
<evidence type="ECO:0000259" key="4">
    <source>
        <dbReference type="PROSITE" id="PS01124"/>
    </source>
</evidence>
<dbReference type="Pfam" id="PF12625">
    <property type="entry name" value="Arabinose_bd"/>
    <property type="match status" value="1"/>
</dbReference>
<keyword evidence="2" id="KW-0238">DNA-binding</keyword>
<dbReference type="Gene3D" id="1.10.10.60">
    <property type="entry name" value="Homeodomain-like"/>
    <property type="match status" value="1"/>
</dbReference>
<name>A0A369WSB7_9GAMM</name>
<organism evidence="5 6">
    <name type="scientific">Motiliproteus coralliicola</name>
    <dbReference type="NCBI Taxonomy" id="2283196"/>
    <lineage>
        <taxon>Bacteria</taxon>
        <taxon>Pseudomonadati</taxon>
        <taxon>Pseudomonadota</taxon>
        <taxon>Gammaproteobacteria</taxon>
        <taxon>Oceanospirillales</taxon>
        <taxon>Oceanospirillaceae</taxon>
        <taxon>Motiliproteus</taxon>
    </lineage>
</organism>
<dbReference type="OrthoDB" id="5722175at2"/>
<dbReference type="Proteomes" id="UP000253769">
    <property type="component" value="Unassembled WGS sequence"/>
</dbReference>
<dbReference type="Pfam" id="PF12833">
    <property type="entry name" value="HTH_18"/>
    <property type="match status" value="1"/>
</dbReference>
<evidence type="ECO:0000256" key="1">
    <source>
        <dbReference type="ARBA" id="ARBA00023015"/>
    </source>
</evidence>
<dbReference type="InterPro" id="IPR018060">
    <property type="entry name" value="HTH_AraC"/>
</dbReference>
<evidence type="ECO:0000313" key="6">
    <source>
        <dbReference type="Proteomes" id="UP000253769"/>
    </source>
</evidence>
<feature type="domain" description="HTH araC/xylS-type" evidence="4">
    <location>
        <begin position="236"/>
        <end position="334"/>
    </location>
</feature>
<dbReference type="GO" id="GO:0005829">
    <property type="term" value="C:cytosol"/>
    <property type="evidence" value="ECO:0007669"/>
    <property type="project" value="TreeGrafter"/>
</dbReference>
<evidence type="ECO:0000256" key="2">
    <source>
        <dbReference type="ARBA" id="ARBA00023125"/>
    </source>
</evidence>
<protein>
    <submittedName>
        <fullName evidence="5">AraC family transcriptional regulator</fullName>
    </submittedName>
</protein>
<dbReference type="SUPFAM" id="SSF46689">
    <property type="entry name" value="Homeodomain-like"/>
    <property type="match status" value="1"/>
</dbReference>
<sequence>MQEATTISGWALAIQRALESYQVDPAPLFREAGIDIEAIKDPNARFPSDKTITLLDLGIKTTRDQAFGLTVGRFVRPTSLHALGFANWASRDLREAQSRMCRYFKVLTTCTYGEIVEDRDTVGVQVMAYPNYLSRLNHPHFEAILSCCVQTARHLMPGHFKLHHVRLTRSSPEEGIEGFKRFFKCPIEWESDRTALYIERELADMPLPTANPELAHQNEQLCKEYIARFDRQDIVNQVSNKLVEMLPHGEPSMELIASEVMVSCRTLQRKLKEHGTCYKQLLDDIRKEMAIQYARQQHVPIGEISYRLGFAHISNFSRAFKRWTGKTPVDFRAQAL</sequence>
<comment type="caution">
    <text evidence="5">The sequence shown here is derived from an EMBL/GenBank/DDBJ whole genome shotgun (WGS) entry which is preliminary data.</text>
</comment>